<organism evidence="9 10">
    <name type="scientific">Solilutibacter tolerans</name>
    <dbReference type="NCBI Taxonomy" id="1604334"/>
    <lineage>
        <taxon>Bacteria</taxon>
        <taxon>Pseudomonadati</taxon>
        <taxon>Pseudomonadota</taxon>
        <taxon>Gammaproteobacteria</taxon>
        <taxon>Lysobacterales</taxon>
        <taxon>Lysobacteraceae</taxon>
        <taxon>Solilutibacter</taxon>
    </lineage>
</organism>
<dbReference type="EMBL" id="FTLW01000002">
    <property type="protein sequence ID" value="SIQ20570.1"/>
    <property type="molecule type" value="Genomic_DNA"/>
</dbReference>
<dbReference type="SUPFAM" id="SSF144091">
    <property type="entry name" value="Rhomboid-like"/>
    <property type="match status" value="1"/>
</dbReference>
<sequence length="226" mass="24539">MFVAIPPRHKRHPRWVTPLLVVVLCAAFVWTQMMPEPERQALLQNWGALGGLGRDINTLSDPWRWARLFSALFLHGDWSHLVGNLVFLMIFGLPSERLLGSLRFLTVFLIGGAIANLAASVSVADDQVVIGASGAVSAVIGAWLALFPKARLGVVLPLGLFLEFVRAPAVLLIGLWALLQVLFAYIGPAYGQVAWVAHIAGFGAGGLLALLSRGAIARRMRKERGY</sequence>
<proteinExistence type="inferred from homology"/>
<dbReference type="OrthoDB" id="9813074at2"/>
<reference evidence="10" key="1">
    <citation type="submission" date="2017-01" db="EMBL/GenBank/DDBJ databases">
        <authorList>
            <person name="Varghese N."/>
            <person name="Submissions S."/>
        </authorList>
    </citation>
    <scope>NUCLEOTIDE SEQUENCE [LARGE SCALE GENOMIC DNA]</scope>
    <source>
        <strain evidence="10">UM1</strain>
    </source>
</reference>
<keyword evidence="6 7" id="KW-0472">Membrane</keyword>
<dbReference type="RefSeq" id="WP_076586405.1">
    <property type="nucleotide sequence ID" value="NZ_FTLW01000002.1"/>
</dbReference>
<evidence type="ECO:0000256" key="2">
    <source>
        <dbReference type="ARBA" id="ARBA00009045"/>
    </source>
</evidence>
<comment type="similarity">
    <text evidence="2">Belongs to the peptidase S54 family.</text>
</comment>
<dbReference type="InterPro" id="IPR035952">
    <property type="entry name" value="Rhomboid-like_sf"/>
</dbReference>
<gene>
    <name evidence="9" type="ORF">SAMN05421546_0815</name>
</gene>
<feature type="transmembrane region" description="Helical" evidence="7">
    <location>
        <begin position="15"/>
        <end position="33"/>
    </location>
</feature>
<evidence type="ECO:0000256" key="4">
    <source>
        <dbReference type="ARBA" id="ARBA00022801"/>
    </source>
</evidence>
<evidence type="ECO:0000256" key="7">
    <source>
        <dbReference type="SAM" id="Phobius"/>
    </source>
</evidence>
<keyword evidence="4" id="KW-0378">Hydrolase</keyword>
<dbReference type="STRING" id="1604334.SAMN05421546_0815"/>
<dbReference type="GO" id="GO:0016020">
    <property type="term" value="C:membrane"/>
    <property type="evidence" value="ECO:0007669"/>
    <property type="project" value="UniProtKB-SubCell"/>
</dbReference>
<comment type="subcellular location">
    <subcellularLocation>
        <location evidence="1">Membrane</location>
        <topology evidence="1">Multi-pass membrane protein</topology>
    </subcellularLocation>
</comment>
<dbReference type="GO" id="GO:0004252">
    <property type="term" value="F:serine-type endopeptidase activity"/>
    <property type="evidence" value="ECO:0007669"/>
    <property type="project" value="InterPro"/>
</dbReference>
<keyword evidence="3 7" id="KW-0812">Transmembrane</keyword>
<dbReference type="InterPro" id="IPR022764">
    <property type="entry name" value="Peptidase_S54_rhomboid_dom"/>
</dbReference>
<protein>
    <submittedName>
        <fullName evidence="9">Membrane associated serine protease, rhomboid family</fullName>
    </submittedName>
</protein>
<dbReference type="Gene3D" id="1.20.1540.10">
    <property type="entry name" value="Rhomboid-like"/>
    <property type="match status" value="1"/>
</dbReference>
<dbReference type="Pfam" id="PF01694">
    <property type="entry name" value="Rhomboid"/>
    <property type="match status" value="1"/>
</dbReference>
<dbReference type="PANTHER" id="PTHR43731">
    <property type="entry name" value="RHOMBOID PROTEASE"/>
    <property type="match status" value="1"/>
</dbReference>
<feature type="domain" description="Peptidase S54 rhomboid" evidence="8">
    <location>
        <begin position="63"/>
        <end position="211"/>
    </location>
</feature>
<dbReference type="Proteomes" id="UP000241788">
    <property type="component" value="Unassembled WGS sequence"/>
</dbReference>
<name>A0A1N6QVA9_9GAMM</name>
<feature type="transmembrane region" description="Helical" evidence="7">
    <location>
        <begin position="68"/>
        <end position="90"/>
    </location>
</feature>
<dbReference type="PANTHER" id="PTHR43731:SF14">
    <property type="entry name" value="PRESENILIN-ASSOCIATED RHOMBOID-LIKE PROTEIN, MITOCHONDRIAL"/>
    <property type="match status" value="1"/>
</dbReference>
<accession>A0A1N6QVA9</accession>
<feature type="transmembrane region" description="Helical" evidence="7">
    <location>
        <begin position="102"/>
        <end position="122"/>
    </location>
</feature>
<dbReference type="GO" id="GO:0006508">
    <property type="term" value="P:proteolysis"/>
    <property type="evidence" value="ECO:0007669"/>
    <property type="project" value="UniProtKB-KW"/>
</dbReference>
<evidence type="ECO:0000313" key="9">
    <source>
        <dbReference type="EMBL" id="SIQ20570.1"/>
    </source>
</evidence>
<dbReference type="InterPro" id="IPR050925">
    <property type="entry name" value="Rhomboid_protease_S54"/>
</dbReference>
<feature type="transmembrane region" description="Helical" evidence="7">
    <location>
        <begin position="168"/>
        <end position="187"/>
    </location>
</feature>
<dbReference type="FunFam" id="1.20.1540.10:FF:000027">
    <property type="entry name" value="Rhomboid family intramembrane serine protease"/>
    <property type="match status" value="1"/>
</dbReference>
<evidence type="ECO:0000256" key="6">
    <source>
        <dbReference type="ARBA" id="ARBA00023136"/>
    </source>
</evidence>
<evidence type="ECO:0000256" key="1">
    <source>
        <dbReference type="ARBA" id="ARBA00004141"/>
    </source>
</evidence>
<evidence type="ECO:0000259" key="8">
    <source>
        <dbReference type="Pfam" id="PF01694"/>
    </source>
</evidence>
<evidence type="ECO:0000313" key="10">
    <source>
        <dbReference type="Proteomes" id="UP000241788"/>
    </source>
</evidence>
<evidence type="ECO:0000256" key="5">
    <source>
        <dbReference type="ARBA" id="ARBA00022989"/>
    </source>
</evidence>
<keyword evidence="9" id="KW-0645">Protease</keyword>
<feature type="transmembrane region" description="Helical" evidence="7">
    <location>
        <begin position="193"/>
        <end position="216"/>
    </location>
</feature>
<keyword evidence="5 7" id="KW-1133">Transmembrane helix</keyword>
<keyword evidence="10" id="KW-1185">Reference proteome</keyword>
<evidence type="ECO:0000256" key="3">
    <source>
        <dbReference type="ARBA" id="ARBA00022692"/>
    </source>
</evidence>
<feature type="transmembrane region" description="Helical" evidence="7">
    <location>
        <begin position="128"/>
        <end position="147"/>
    </location>
</feature>
<dbReference type="AlphaFoldDB" id="A0A1N6QVA9"/>